<dbReference type="STRING" id="861298.SAMN04488136_1357"/>
<protein>
    <submittedName>
        <fullName evidence="11">MFS transporter, SET family, sugar efflux transporter</fullName>
    </submittedName>
</protein>
<feature type="transmembrane region" description="Helical" evidence="9">
    <location>
        <begin position="12"/>
        <end position="32"/>
    </location>
</feature>
<comment type="similarity">
    <text evidence="2">Belongs to the major facilitator superfamily. Set transporter family.</text>
</comment>
<evidence type="ECO:0000256" key="1">
    <source>
        <dbReference type="ARBA" id="ARBA00004651"/>
    </source>
</evidence>
<keyword evidence="5" id="KW-0762">Sugar transport</keyword>
<feature type="transmembrane region" description="Helical" evidence="9">
    <location>
        <begin position="44"/>
        <end position="63"/>
    </location>
</feature>
<dbReference type="PROSITE" id="PS50850">
    <property type="entry name" value="MFS"/>
    <property type="match status" value="1"/>
</dbReference>
<dbReference type="GO" id="GO:0022857">
    <property type="term" value="F:transmembrane transporter activity"/>
    <property type="evidence" value="ECO:0007669"/>
    <property type="project" value="InterPro"/>
</dbReference>
<dbReference type="GO" id="GO:0005886">
    <property type="term" value="C:plasma membrane"/>
    <property type="evidence" value="ECO:0007669"/>
    <property type="project" value="UniProtKB-SubCell"/>
</dbReference>
<evidence type="ECO:0000259" key="10">
    <source>
        <dbReference type="PROSITE" id="PS50850"/>
    </source>
</evidence>
<evidence type="ECO:0000256" key="5">
    <source>
        <dbReference type="ARBA" id="ARBA00022597"/>
    </source>
</evidence>
<keyword evidence="12" id="KW-1185">Reference proteome</keyword>
<proteinExistence type="inferred from homology"/>
<keyword evidence="3" id="KW-0813">Transport</keyword>
<dbReference type="Gene3D" id="1.20.1250.20">
    <property type="entry name" value="MFS general substrate transporter like domains"/>
    <property type="match status" value="2"/>
</dbReference>
<dbReference type="PANTHER" id="PTHR23535:SF2">
    <property type="entry name" value="SUGAR EFFLUX TRANSPORTER A-RELATED"/>
    <property type="match status" value="1"/>
</dbReference>
<keyword evidence="6 9" id="KW-0812">Transmembrane</keyword>
<evidence type="ECO:0000313" key="12">
    <source>
        <dbReference type="Proteomes" id="UP000198854"/>
    </source>
</evidence>
<evidence type="ECO:0000256" key="7">
    <source>
        <dbReference type="ARBA" id="ARBA00022989"/>
    </source>
</evidence>
<feature type="transmembrane region" description="Helical" evidence="9">
    <location>
        <begin position="275"/>
        <end position="293"/>
    </location>
</feature>
<dbReference type="InterPro" id="IPR011701">
    <property type="entry name" value="MFS"/>
</dbReference>
<reference evidence="11 12" key="1">
    <citation type="submission" date="2016-10" db="EMBL/GenBank/DDBJ databases">
        <authorList>
            <person name="de Groot N.N."/>
        </authorList>
    </citation>
    <scope>NUCLEOTIDE SEQUENCE [LARGE SCALE GENOMIC DNA]</scope>
    <source>
        <strain evidence="11 12">CGMCC 1.10228</strain>
    </source>
</reference>
<name>A0A1G8G7N4_9VIBR</name>
<gene>
    <name evidence="11" type="ORF">SAMN04488136_1357</name>
</gene>
<evidence type="ECO:0000256" key="6">
    <source>
        <dbReference type="ARBA" id="ARBA00022692"/>
    </source>
</evidence>
<dbReference type="Pfam" id="PF07690">
    <property type="entry name" value="MFS_1"/>
    <property type="match status" value="2"/>
</dbReference>
<evidence type="ECO:0000256" key="3">
    <source>
        <dbReference type="ARBA" id="ARBA00022448"/>
    </source>
</evidence>
<keyword evidence="7 9" id="KW-1133">Transmembrane helix</keyword>
<feature type="transmembrane region" description="Helical" evidence="9">
    <location>
        <begin position="243"/>
        <end position="263"/>
    </location>
</feature>
<dbReference type="EMBL" id="FNDD01000035">
    <property type="protein sequence ID" value="SDH90266.1"/>
    <property type="molecule type" value="Genomic_DNA"/>
</dbReference>
<feature type="transmembrane region" description="Helical" evidence="9">
    <location>
        <begin position="142"/>
        <end position="161"/>
    </location>
</feature>
<dbReference type="PANTHER" id="PTHR23535">
    <property type="entry name" value="SUGAR EFFLUX TRANSPORTER A-RELATED"/>
    <property type="match status" value="1"/>
</dbReference>
<evidence type="ECO:0000313" key="11">
    <source>
        <dbReference type="EMBL" id="SDH90266.1"/>
    </source>
</evidence>
<dbReference type="InterPro" id="IPR020846">
    <property type="entry name" value="MFS_dom"/>
</dbReference>
<feature type="transmembrane region" description="Helical" evidence="9">
    <location>
        <begin position="205"/>
        <end position="223"/>
    </location>
</feature>
<dbReference type="Proteomes" id="UP000198854">
    <property type="component" value="Unassembled WGS sequence"/>
</dbReference>
<dbReference type="SUPFAM" id="SSF103473">
    <property type="entry name" value="MFS general substrate transporter"/>
    <property type="match status" value="1"/>
</dbReference>
<feature type="transmembrane region" description="Helical" evidence="9">
    <location>
        <begin position="99"/>
        <end position="121"/>
    </location>
</feature>
<feature type="transmembrane region" description="Helical" evidence="9">
    <location>
        <begin position="299"/>
        <end position="321"/>
    </location>
</feature>
<sequence length="397" mass="42549">MQFFRGQTGAYFLINGLAALSFSFILPIMSLFLVDGLGAKPSLIGVYTTSTALATIVVSQTLGGLTDRGLSAKRLFLFSIGALFLAASCFSIASEFWHALLIGVCLMSFGSSSIPLILGMIRRYAEASGQNSTRLNSQMRSSVSLLWILGPPIAFLAIDQFGFKGTFYLSAAVALVVLVLSVYALDESKAQKPANTGKGLSLKDVPAAVWLLGAVTFCANMANSTYVSAMPLYLTQQMAWSKSLPGILLGITAAIEIPVMLLAARWSESFGKEKVVMLGFFLALLFYGGLQMVDSIAGLFLLQILNGTFFGIFVGLGVSLMQDNAPSIVGKVSAFYTNSMLVGTMVGTSTMGVVSQYFGYKFALMVCLIPMLVAISLLFVFIHLQRTKWAGIRRASV</sequence>
<keyword evidence="4" id="KW-1003">Cell membrane</keyword>
<feature type="transmembrane region" description="Helical" evidence="9">
    <location>
        <begin position="333"/>
        <end position="354"/>
    </location>
</feature>
<feature type="transmembrane region" description="Helical" evidence="9">
    <location>
        <begin position="360"/>
        <end position="384"/>
    </location>
</feature>
<dbReference type="CDD" id="cd17471">
    <property type="entry name" value="MFS_Set"/>
    <property type="match status" value="1"/>
</dbReference>
<dbReference type="AlphaFoldDB" id="A0A1G8G7N4"/>
<feature type="domain" description="Major facilitator superfamily (MFS) profile" evidence="10">
    <location>
        <begin position="7"/>
        <end position="388"/>
    </location>
</feature>
<feature type="transmembrane region" description="Helical" evidence="9">
    <location>
        <begin position="167"/>
        <end position="185"/>
    </location>
</feature>
<evidence type="ECO:0000256" key="2">
    <source>
        <dbReference type="ARBA" id="ARBA00006523"/>
    </source>
</evidence>
<evidence type="ECO:0000256" key="4">
    <source>
        <dbReference type="ARBA" id="ARBA00022475"/>
    </source>
</evidence>
<dbReference type="RefSeq" id="WP_176765663.1">
    <property type="nucleotide sequence ID" value="NZ_FNDD01000035.1"/>
</dbReference>
<organism evidence="11 12">
    <name type="scientific">Vibrio xiamenensis</name>
    <dbReference type="NCBI Taxonomy" id="861298"/>
    <lineage>
        <taxon>Bacteria</taxon>
        <taxon>Pseudomonadati</taxon>
        <taxon>Pseudomonadota</taxon>
        <taxon>Gammaproteobacteria</taxon>
        <taxon>Vibrionales</taxon>
        <taxon>Vibrionaceae</taxon>
        <taxon>Vibrio</taxon>
    </lineage>
</organism>
<evidence type="ECO:0000256" key="8">
    <source>
        <dbReference type="ARBA" id="ARBA00023136"/>
    </source>
</evidence>
<accession>A0A1G8G7N4</accession>
<feature type="transmembrane region" description="Helical" evidence="9">
    <location>
        <begin position="75"/>
        <end position="93"/>
    </location>
</feature>
<keyword evidence="8 9" id="KW-0472">Membrane</keyword>
<evidence type="ECO:0000256" key="9">
    <source>
        <dbReference type="SAM" id="Phobius"/>
    </source>
</evidence>
<dbReference type="InterPro" id="IPR036259">
    <property type="entry name" value="MFS_trans_sf"/>
</dbReference>
<comment type="subcellular location">
    <subcellularLocation>
        <location evidence="1">Cell membrane</location>
        <topology evidence="1">Multi-pass membrane protein</topology>
    </subcellularLocation>
</comment>